<feature type="signal peptide" evidence="2">
    <location>
        <begin position="1"/>
        <end position="19"/>
    </location>
</feature>
<dbReference type="Pfam" id="PF20245">
    <property type="entry name" value="DUF6600"/>
    <property type="match status" value="1"/>
</dbReference>
<protein>
    <recommendedName>
        <fullName evidence="5">YXWGXW repeat-containing protein</fullName>
    </recommendedName>
</protein>
<proteinExistence type="predicted"/>
<feature type="compositionally biased region" description="Basic and acidic residues" evidence="1">
    <location>
        <begin position="429"/>
        <end position="444"/>
    </location>
</feature>
<gene>
    <name evidence="3" type="ORF">BXY57_0892</name>
</gene>
<dbReference type="Proteomes" id="UP000230000">
    <property type="component" value="Unassembled WGS sequence"/>
</dbReference>
<feature type="compositionally biased region" description="Polar residues" evidence="1">
    <location>
        <begin position="279"/>
        <end position="291"/>
    </location>
</feature>
<comment type="caution">
    <text evidence="3">The sequence shown here is derived from an EMBL/GenBank/DDBJ whole genome shotgun (WGS) entry which is preliminary data.</text>
</comment>
<feature type="compositionally biased region" description="Low complexity" evidence="1">
    <location>
        <begin position="385"/>
        <end position="398"/>
    </location>
</feature>
<dbReference type="OrthoDB" id="5485224at2"/>
<reference evidence="3 4" key="1">
    <citation type="submission" date="2017-11" db="EMBL/GenBank/DDBJ databases">
        <title>Genomic Encyclopedia of Archaeal and Bacterial Type Strains, Phase II (KMG-II): From Individual Species to Whole Genera.</title>
        <authorList>
            <person name="Goeker M."/>
        </authorList>
    </citation>
    <scope>NUCLEOTIDE SEQUENCE [LARGE SCALE GENOMIC DNA]</scope>
    <source>
        <strain evidence="3 4">DSM 27268</strain>
    </source>
</reference>
<dbReference type="InterPro" id="IPR046535">
    <property type="entry name" value="DUF6600"/>
</dbReference>
<feature type="region of interest" description="Disordered" evidence="1">
    <location>
        <begin position="279"/>
        <end position="444"/>
    </location>
</feature>
<sequence length="444" mass="50030">MKRIVKGLMVLLLMGGLSTGPDINRASAAPPRISVQVFFDALSPYGRWITYGSYGYAWIPSVEVGFIPYATAGHWVFTSLGWTWVSDYPWGWAPFHYGRWVYDDYYGWIWIPGTEWAPAWVVWAQSDDYYGWAPLPPGVDISVHISIGQYIPYSRWVFIPGAYLCSPAPYRYYVYPRNHVTIVQHITIINQVYVQDRGPRYFYGPRPEVVQRYVGRPLRPIPIVDASRPEETRVEGNAVRIFRPAVQQIPNASPRVFANNTTQESRMAANDHVRFMSPFRSNTGAAASGQTPDVPRTFAPAGNPSPYRTQASGEANVNAPATDGAPANPDNNPTMRVRRFTPTPVDRTPAPAASERRVYQPPVNPEQAHGPAADRNSAPARVFRSSSPDAMSPAPAQPQNRYRPDAFSHPIMRQAPAHTFDRSSVNPREQNDRRFQNGNERRHF</sequence>
<feature type="compositionally biased region" description="Polar residues" evidence="1">
    <location>
        <begin position="306"/>
        <end position="315"/>
    </location>
</feature>
<dbReference type="EMBL" id="PGFG01000001">
    <property type="protein sequence ID" value="PJJ75320.1"/>
    <property type="molecule type" value="Genomic_DNA"/>
</dbReference>
<dbReference type="AlphaFoldDB" id="A0A2M9CTR5"/>
<accession>A0A2M9CTR5</accession>
<dbReference type="RefSeq" id="WP_157853771.1">
    <property type="nucleotide sequence ID" value="NZ_PGFG01000001.1"/>
</dbReference>
<evidence type="ECO:0000313" key="3">
    <source>
        <dbReference type="EMBL" id="PJJ75320.1"/>
    </source>
</evidence>
<evidence type="ECO:0000256" key="2">
    <source>
        <dbReference type="SAM" id="SignalP"/>
    </source>
</evidence>
<evidence type="ECO:0008006" key="5">
    <source>
        <dbReference type="Google" id="ProtNLM"/>
    </source>
</evidence>
<keyword evidence="4" id="KW-1185">Reference proteome</keyword>
<organism evidence="3 4">
    <name type="scientific">Thermoflavifilum aggregans</name>
    <dbReference type="NCBI Taxonomy" id="454188"/>
    <lineage>
        <taxon>Bacteria</taxon>
        <taxon>Pseudomonadati</taxon>
        <taxon>Bacteroidota</taxon>
        <taxon>Chitinophagia</taxon>
        <taxon>Chitinophagales</taxon>
        <taxon>Chitinophagaceae</taxon>
        <taxon>Thermoflavifilum</taxon>
    </lineage>
</organism>
<keyword evidence="2" id="KW-0732">Signal</keyword>
<feature type="chain" id="PRO_5014747641" description="YXWGXW repeat-containing protein" evidence="2">
    <location>
        <begin position="20"/>
        <end position="444"/>
    </location>
</feature>
<evidence type="ECO:0000256" key="1">
    <source>
        <dbReference type="SAM" id="MobiDB-lite"/>
    </source>
</evidence>
<evidence type="ECO:0000313" key="4">
    <source>
        <dbReference type="Proteomes" id="UP000230000"/>
    </source>
</evidence>
<name>A0A2M9CTR5_9BACT</name>